<dbReference type="InterPro" id="IPR015943">
    <property type="entry name" value="WD40/YVTN_repeat-like_dom_sf"/>
</dbReference>
<proteinExistence type="predicted"/>
<reference evidence="3 4" key="1">
    <citation type="submission" date="2017-12" db="EMBL/GenBank/DDBJ databases">
        <title>Integrating genomic resources of turbot (Scophthalmus maximus) in depth evaluation of genetic and physical mapping variation across individuals.</title>
        <authorList>
            <person name="Martinez P."/>
        </authorList>
    </citation>
    <scope>NUCLEOTIDE SEQUENCE [LARGE SCALE GENOMIC DNA]</scope>
</reference>
<dbReference type="AlphaFoldDB" id="A0A2U9CDJ6"/>
<feature type="region of interest" description="Disordered" evidence="2">
    <location>
        <begin position="490"/>
        <end position="558"/>
    </location>
</feature>
<dbReference type="SUPFAM" id="SSF50978">
    <property type="entry name" value="WD40 repeat-like"/>
    <property type="match status" value="1"/>
</dbReference>
<dbReference type="InterPro" id="IPR036322">
    <property type="entry name" value="WD40_repeat_dom_sf"/>
</dbReference>
<dbReference type="Gene3D" id="2.130.10.10">
    <property type="entry name" value="YVTN repeat-like/Quinoprotein amine dehydrogenase"/>
    <property type="match status" value="3"/>
</dbReference>
<dbReference type="STRING" id="52904.ENSSMAP00000012122"/>
<sequence>MTDDRTERIDKTSPSESQPIDEKDKTEESEQTEKQLQLFVLLVIFKVLEESGARGLCSNDMMISHSSRLVPKIMVGLKLKKKSGLDMDEWKKVAKVVLRDLNKNYDIEVKYLILNEHPDVEDLIVQTFQIHIQKYCDQLEKGCCRCRCWCETLCPLLLTGHHGEIGAMTFGKGSSPVFLCSASADYIIVWEIELCQMRVKEGHVAAGIVIGTLLDEVVHLSFCYSDERVAACSGRSVFILSSKRQEVIFTLEGHLGPSTSAEFCPWNKDVLISTSEDRTFKVWDLKTGAVSYQSFVLSAFPLISACFLEETRQLITGSTDGQVWCFSLHDDHKFHLVSKMDLEKMEKRHQLHQETVSHQAGGEEPSEDTVETTKPVLKIASCSSFTDTNNEQKKDSSWLCIGSFDGLYVVDLATSELLTALYFKDFPHLSITMANSWTISPARDNSMAFLVTSLFTPSVVLLELDPCDLGKIWACCKGFSVFPSSPPLPESPLNARLKETEPSHPEKKGGTKDQPLVFHSKVKSSGYTSTPRRTMFSSKTNIQKNRSSSKPNKNTGLLFRDYPADSEAPTTPHAHLSVANKPVYCLQYSGDGKQILCGLGDSSVLLYKSSLTGNPAVYTGHDKPVSSVSWSLNRQCWLSASEDQSLRIWAHGSTDPAFIMGNSLFSKPIRDAQFYYLDKFLLFASGPSLYLYLYDVDTTHDDIKRYHQRSVVKLAKRFTTPSPTYITALSAVNDFLSHIVLLCGSDRSIRVFDMNKSTVASQLLDAHCRAVHCITQNKGSMFSTQAPDSYNLFLTSAVKDGVKIWDLRTLRCVRRYENHLNRCHPCSAAISPCGRFIASGSEDNAAYVYDIRSSSYLHKLQKHSDTVLSVTFNPATPELLTGTLDGKLKLFESSSGARLSHDTSAAVHSIPNMTG</sequence>
<dbReference type="Proteomes" id="UP000246464">
    <property type="component" value="Chromosome 15"/>
</dbReference>
<dbReference type="SUPFAM" id="SSF50998">
    <property type="entry name" value="Quinoprotein alcohol dehydrogenase-like"/>
    <property type="match status" value="1"/>
</dbReference>
<gene>
    <name evidence="3" type="ORF">SMAX5B_017978</name>
</gene>
<accession>A0A2U9CDJ6</accession>
<evidence type="ECO:0000256" key="2">
    <source>
        <dbReference type="SAM" id="MobiDB-lite"/>
    </source>
</evidence>
<feature type="repeat" description="WD" evidence="1">
    <location>
        <begin position="860"/>
        <end position="901"/>
    </location>
</feature>
<feature type="repeat" description="WD" evidence="1">
    <location>
        <begin position="618"/>
        <end position="649"/>
    </location>
</feature>
<dbReference type="PROSITE" id="PS50294">
    <property type="entry name" value="WD_REPEATS_REGION"/>
    <property type="match status" value="3"/>
</dbReference>
<feature type="compositionally biased region" description="Basic and acidic residues" evidence="2">
    <location>
        <begin position="20"/>
        <end position="30"/>
    </location>
</feature>
<dbReference type="EMBL" id="CP026257">
    <property type="protein sequence ID" value="AWP14150.1"/>
    <property type="molecule type" value="Genomic_DNA"/>
</dbReference>
<feature type="compositionally biased region" description="Basic and acidic residues" evidence="2">
    <location>
        <begin position="496"/>
        <end position="511"/>
    </location>
</feature>
<evidence type="ECO:0000256" key="1">
    <source>
        <dbReference type="PROSITE-ProRule" id="PRU00221"/>
    </source>
</evidence>
<dbReference type="PROSITE" id="PS50082">
    <property type="entry name" value="WD_REPEATS_2"/>
    <property type="match status" value="3"/>
</dbReference>
<dbReference type="InterPro" id="IPR011047">
    <property type="entry name" value="Quinoprotein_ADH-like_sf"/>
</dbReference>
<name>A0A2U9CDJ6_SCOMX</name>
<evidence type="ECO:0000313" key="3">
    <source>
        <dbReference type="EMBL" id="AWP14150.1"/>
    </source>
</evidence>
<dbReference type="PANTHER" id="PTHR44525">
    <property type="entry name" value="WD REPEAT-CONTAINING PROTEIN 27"/>
    <property type="match status" value="1"/>
</dbReference>
<dbReference type="SMART" id="SM00320">
    <property type="entry name" value="WD40"/>
    <property type="match status" value="10"/>
</dbReference>
<dbReference type="PANTHER" id="PTHR44525:SF1">
    <property type="entry name" value="WD REPEAT-CONTAINING PROTEIN 27"/>
    <property type="match status" value="1"/>
</dbReference>
<keyword evidence="4" id="KW-1185">Reference proteome</keyword>
<protein>
    <submittedName>
        <fullName evidence="3">Putative WD repeat-containing protein 27</fullName>
    </submittedName>
</protein>
<keyword evidence="1" id="KW-0853">WD repeat</keyword>
<evidence type="ECO:0000313" key="4">
    <source>
        <dbReference type="Proteomes" id="UP000246464"/>
    </source>
</evidence>
<feature type="repeat" description="WD" evidence="1">
    <location>
        <begin position="251"/>
        <end position="293"/>
    </location>
</feature>
<dbReference type="InterPro" id="IPR042411">
    <property type="entry name" value="WDR27"/>
</dbReference>
<dbReference type="Pfam" id="PF00400">
    <property type="entry name" value="WD40"/>
    <property type="match status" value="5"/>
</dbReference>
<feature type="compositionally biased region" description="Basic and acidic residues" evidence="2">
    <location>
        <begin position="1"/>
        <end position="13"/>
    </location>
</feature>
<feature type="region of interest" description="Disordered" evidence="2">
    <location>
        <begin position="1"/>
        <end position="30"/>
    </location>
</feature>
<feature type="compositionally biased region" description="Polar residues" evidence="2">
    <location>
        <begin position="523"/>
        <end position="555"/>
    </location>
</feature>
<organism evidence="3 4">
    <name type="scientific">Scophthalmus maximus</name>
    <name type="common">Turbot</name>
    <name type="synonym">Psetta maxima</name>
    <dbReference type="NCBI Taxonomy" id="52904"/>
    <lineage>
        <taxon>Eukaryota</taxon>
        <taxon>Metazoa</taxon>
        <taxon>Chordata</taxon>
        <taxon>Craniata</taxon>
        <taxon>Vertebrata</taxon>
        <taxon>Euteleostomi</taxon>
        <taxon>Actinopterygii</taxon>
        <taxon>Neopterygii</taxon>
        <taxon>Teleostei</taxon>
        <taxon>Neoteleostei</taxon>
        <taxon>Acanthomorphata</taxon>
        <taxon>Carangaria</taxon>
        <taxon>Pleuronectiformes</taxon>
        <taxon>Pleuronectoidei</taxon>
        <taxon>Scophthalmidae</taxon>
        <taxon>Scophthalmus</taxon>
    </lineage>
</organism>
<dbReference type="InterPro" id="IPR001680">
    <property type="entry name" value="WD40_rpt"/>
</dbReference>